<name>A0A1M6QTK4_9BURK</name>
<dbReference type="CDD" id="cd00093">
    <property type="entry name" value="HTH_XRE"/>
    <property type="match status" value="1"/>
</dbReference>
<dbReference type="Pfam" id="PF17765">
    <property type="entry name" value="MLTR_LBD"/>
    <property type="match status" value="1"/>
</dbReference>
<dbReference type="Pfam" id="PF13560">
    <property type="entry name" value="HTH_31"/>
    <property type="match status" value="1"/>
</dbReference>
<evidence type="ECO:0000256" key="1">
    <source>
        <dbReference type="SAM" id="MobiDB-lite"/>
    </source>
</evidence>
<dbReference type="OrthoDB" id="5346389at2"/>
<dbReference type="SMART" id="SM00530">
    <property type="entry name" value="HTH_XRE"/>
    <property type="match status" value="1"/>
</dbReference>
<feature type="domain" description="HTH cro/C1-type" evidence="2">
    <location>
        <begin position="12"/>
        <end position="82"/>
    </location>
</feature>
<reference evidence="3 4" key="1">
    <citation type="submission" date="2016-11" db="EMBL/GenBank/DDBJ databases">
        <authorList>
            <person name="Jaros S."/>
            <person name="Januszkiewicz K."/>
            <person name="Wedrychowicz H."/>
        </authorList>
    </citation>
    <scope>NUCLEOTIDE SEQUENCE [LARGE SCALE GENOMIC DNA]</scope>
    <source>
        <strain evidence="3 4">LMG 20594</strain>
    </source>
</reference>
<dbReference type="SUPFAM" id="SSF47413">
    <property type="entry name" value="lambda repressor-like DNA-binding domains"/>
    <property type="match status" value="1"/>
</dbReference>
<evidence type="ECO:0000313" key="4">
    <source>
        <dbReference type="Proteomes" id="UP000184395"/>
    </source>
</evidence>
<dbReference type="EMBL" id="FRAB01000016">
    <property type="protein sequence ID" value="SHK23649.1"/>
    <property type="molecule type" value="Genomic_DNA"/>
</dbReference>
<dbReference type="Gene3D" id="3.30.450.180">
    <property type="match status" value="1"/>
</dbReference>
<dbReference type="InterPro" id="IPR010982">
    <property type="entry name" value="Lambda_DNA-bd_dom_sf"/>
</dbReference>
<dbReference type="Proteomes" id="UP000184395">
    <property type="component" value="Unassembled WGS sequence"/>
</dbReference>
<dbReference type="RefSeq" id="WP_073429730.1">
    <property type="nucleotide sequence ID" value="NZ_CADFGY010000013.1"/>
</dbReference>
<proteinExistence type="predicted"/>
<dbReference type="InterPro" id="IPR041413">
    <property type="entry name" value="MLTR_LBD"/>
</dbReference>
<dbReference type="Gene3D" id="1.10.260.40">
    <property type="entry name" value="lambda repressor-like DNA-binding domains"/>
    <property type="match status" value="1"/>
</dbReference>
<dbReference type="PANTHER" id="PTHR35010">
    <property type="entry name" value="BLL4672 PROTEIN-RELATED"/>
    <property type="match status" value="1"/>
</dbReference>
<accession>A0A1M6QTK4</accession>
<gene>
    <name evidence="3" type="ORF">SAMN05192548_1016152</name>
</gene>
<dbReference type="AlphaFoldDB" id="A0A1M6QTK4"/>
<dbReference type="PANTHER" id="PTHR35010:SF2">
    <property type="entry name" value="BLL4672 PROTEIN"/>
    <property type="match status" value="1"/>
</dbReference>
<evidence type="ECO:0000259" key="2">
    <source>
        <dbReference type="SMART" id="SM00530"/>
    </source>
</evidence>
<protein>
    <submittedName>
        <fullName evidence="3">Helix-turn-helix domain-containing protein</fullName>
    </submittedName>
</protein>
<evidence type="ECO:0000313" key="3">
    <source>
        <dbReference type="EMBL" id="SHK23649.1"/>
    </source>
</evidence>
<dbReference type="InterPro" id="IPR001387">
    <property type="entry name" value="Cro/C1-type_HTH"/>
</dbReference>
<organism evidence="3 4">
    <name type="scientific">Paraburkholderia terricola</name>
    <dbReference type="NCBI Taxonomy" id="169427"/>
    <lineage>
        <taxon>Bacteria</taxon>
        <taxon>Pseudomonadati</taxon>
        <taxon>Pseudomonadota</taxon>
        <taxon>Betaproteobacteria</taxon>
        <taxon>Burkholderiales</taxon>
        <taxon>Burkholderiaceae</taxon>
        <taxon>Paraburkholderia</taxon>
    </lineage>
</organism>
<sequence length="296" mass="32951">MSVNAAQTLGDFLRSRRTRLDPASFGFSGRRRTPGLRREEVAQRANISSTWYTWLEQGRGGAPSAVVLERICAALMLTDAEREHLFMLGLGRPPEVRYRSVDGVNPRLQRVLDSLDASPSIVKTATWDVVAWNQAAAVVLTDYSTLPAGQRNILRFLFGDPAVRAKQHDWESVARFVVGTFRADVARAGLASEVGDLVDDLRRANPDFDRMWRENQVLSHGDGENVKRLLHPTLGSIEMEYSLFAVDGRPDLSMLVYTPLDALTAERIRAAAAQRRSMAAQKASTRNAPRLHDGLR</sequence>
<feature type="region of interest" description="Disordered" evidence="1">
    <location>
        <begin position="276"/>
        <end position="296"/>
    </location>
</feature>
<dbReference type="GO" id="GO:0003677">
    <property type="term" value="F:DNA binding"/>
    <property type="evidence" value="ECO:0007669"/>
    <property type="project" value="InterPro"/>
</dbReference>